<dbReference type="SUPFAM" id="SSF141452">
    <property type="entry name" value="Hcp1-like"/>
    <property type="match status" value="1"/>
</dbReference>
<dbReference type="Gene3D" id="2.30.110.20">
    <property type="entry name" value="Hcp1-like"/>
    <property type="match status" value="1"/>
</dbReference>
<dbReference type="Proteomes" id="UP001617213">
    <property type="component" value="Unassembled WGS sequence"/>
</dbReference>
<protein>
    <submittedName>
        <fullName evidence="1">Type VI secretion system tube protein Hcp</fullName>
    </submittedName>
</protein>
<dbReference type="EMBL" id="JBIUWZ010000054">
    <property type="protein sequence ID" value="MFJ2681392.1"/>
    <property type="molecule type" value="Genomic_DNA"/>
</dbReference>
<dbReference type="Pfam" id="PF05638">
    <property type="entry name" value="T6SS_HCP"/>
    <property type="match status" value="1"/>
</dbReference>
<proteinExistence type="predicted"/>
<reference evidence="1 2" key="1">
    <citation type="submission" date="2024-10" db="EMBL/GenBank/DDBJ databases">
        <title>The Natural Products Discovery Center: Release of the First 8490 Sequenced Strains for Exploring Actinobacteria Biosynthetic Diversity.</title>
        <authorList>
            <person name="Kalkreuter E."/>
            <person name="Kautsar S.A."/>
            <person name="Yang D."/>
            <person name="Bader C.D."/>
            <person name="Teijaro C.N."/>
            <person name="Fluegel L."/>
            <person name="Davis C.M."/>
            <person name="Simpson J.R."/>
            <person name="Lauterbach L."/>
            <person name="Steele A.D."/>
            <person name="Gui C."/>
            <person name="Meng S."/>
            <person name="Li G."/>
            <person name="Viehrig K."/>
            <person name="Ye F."/>
            <person name="Su P."/>
            <person name="Kiefer A.F."/>
            <person name="Nichols A."/>
            <person name="Cepeda A.J."/>
            <person name="Yan W."/>
            <person name="Fan B."/>
            <person name="Jiang Y."/>
            <person name="Adhikari A."/>
            <person name="Zheng C.-J."/>
            <person name="Schuster L."/>
            <person name="Cowan T.M."/>
            <person name="Smanski M.J."/>
            <person name="Chevrette M.G."/>
            <person name="De Carvalho L.P.S."/>
            <person name="Shen B."/>
        </authorList>
    </citation>
    <scope>NUCLEOTIDE SEQUENCE [LARGE SCALE GENOMIC DNA]</scope>
    <source>
        <strain evidence="1 2">NPDC087581</strain>
    </source>
</reference>
<dbReference type="InterPro" id="IPR008514">
    <property type="entry name" value="T6SS_Hcp"/>
</dbReference>
<comment type="caution">
    <text evidence="1">The sequence shown here is derived from an EMBL/GenBank/DDBJ whole genome shotgun (WGS) entry which is preliminary data.</text>
</comment>
<dbReference type="InterPro" id="IPR053165">
    <property type="entry name" value="HSI-I_assembly_Hcp1"/>
</dbReference>
<accession>A0ABW8E6B9</accession>
<name>A0ABW8E6B9_9PSED</name>
<dbReference type="PANTHER" id="PTHR36152">
    <property type="entry name" value="CYTOPLASMIC PROTEIN-RELATED"/>
    <property type="match status" value="1"/>
</dbReference>
<evidence type="ECO:0000313" key="1">
    <source>
        <dbReference type="EMBL" id="MFJ2681392.1"/>
    </source>
</evidence>
<organism evidence="1 2">
    <name type="scientific">Pseudomonas sivasensis</name>
    <dbReference type="NCBI Taxonomy" id="1880678"/>
    <lineage>
        <taxon>Bacteria</taxon>
        <taxon>Pseudomonadati</taxon>
        <taxon>Pseudomonadota</taxon>
        <taxon>Gammaproteobacteria</taxon>
        <taxon>Pseudomonadales</taxon>
        <taxon>Pseudomonadaceae</taxon>
        <taxon>Pseudomonas</taxon>
    </lineage>
</organism>
<dbReference type="InterPro" id="IPR036624">
    <property type="entry name" value="Hcp1-lik_sf"/>
</dbReference>
<dbReference type="RefSeq" id="WP_032889711.1">
    <property type="nucleotide sequence ID" value="NZ_CAXAPQ010000006.1"/>
</dbReference>
<dbReference type="GeneID" id="300937895"/>
<evidence type="ECO:0000313" key="2">
    <source>
        <dbReference type="Proteomes" id="UP001617213"/>
    </source>
</evidence>
<sequence>MILLNFKGTPIKGTSTVDGHKDWITLDAIQMGVFRAISSSGGGADRDTSNPSFSEISVTKLADVASADLFMQAVCGKSLGDAEIHFVHTGGADKKQQVFLKIILGGAIISAYSASSTGDRPAETLSINFTTISYAYDAFNGDTVITGTPKKWDLEKNQKI</sequence>
<gene>
    <name evidence="1" type="ORF">ACIOWJ_25320</name>
</gene>
<keyword evidence="2" id="KW-1185">Reference proteome</keyword>
<dbReference type="PANTHER" id="PTHR36152:SF1">
    <property type="entry name" value="UBIQUITIN-LIKE DOMAIN-CONTAINING PROTEIN"/>
    <property type="match status" value="1"/>
</dbReference>